<dbReference type="Pfam" id="PF14093">
    <property type="entry name" value="DUF4271"/>
    <property type="match status" value="1"/>
</dbReference>
<feature type="transmembrane region" description="Helical" evidence="1">
    <location>
        <begin position="199"/>
        <end position="218"/>
    </location>
</feature>
<dbReference type="EMBL" id="VAJM01000002">
    <property type="protein sequence ID" value="TLM95384.1"/>
    <property type="molecule type" value="Genomic_DNA"/>
</dbReference>
<feature type="transmembrane region" description="Helical" evidence="1">
    <location>
        <begin position="390"/>
        <end position="412"/>
    </location>
</feature>
<feature type="transmembrane region" description="Helical" evidence="1">
    <location>
        <begin position="357"/>
        <end position="378"/>
    </location>
</feature>
<dbReference type="Proteomes" id="UP000305517">
    <property type="component" value="Unassembled WGS sequence"/>
</dbReference>
<evidence type="ECO:0000313" key="2">
    <source>
        <dbReference type="EMBL" id="TLM95384.1"/>
    </source>
</evidence>
<reference evidence="2 3" key="1">
    <citation type="submission" date="2019-05" db="EMBL/GenBank/DDBJ databases">
        <title>Hymenobacter edaphi sp. nov., isolated from abandoned arsenic-contaminated farmland soil.</title>
        <authorList>
            <person name="Nie L."/>
        </authorList>
    </citation>
    <scope>NUCLEOTIDE SEQUENCE [LARGE SCALE GENOMIC DNA]</scope>
    <source>
        <strain evidence="2 3">1-3-3-8</strain>
    </source>
</reference>
<dbReference type="InterPro" id="IPR025367">
    <property type="entry name" value="DUF4271"/>
</dbReference>
<proteinExistence type="predicted"/>
<evidence type="ECO:0000313" key="3">
    <source>
        <dbReference type="Proteomes" id="UP000305517"/>
    </source>
</evidence>
<feature type="transmembrane region" description="Helical" evidence="1">
    <location>
        <begin position="329"/>
        <end position="350"/>
    </location>
</feature>
<keyword evidence="3" id="KW-1185">Reference proteome</keyword>
<comment type="caution">
    <text evidence="2">The sequence shown here is derived from an EMBL/GenBank/DDBJ whole genome shotgun (WGS) entry which is preliminary data.</text>
</comment>
<keyword evidence="1" id="KW-0812">Transmembrane</keyword>
<feature type="transmembrane region" description="Helical" evidence="1">
    <location>
        <begin position="244"/>
        <end position="266"/>
    </location>
</feature>
<feature type="transmembrane region" description="Helical" evidence="1">
    <location>
        <begin position="287"/>
        <end position="309"/>
    </location>
</feature>
<sequence>MLPCWPSRCCSVYSSVPIVAVAPSSGWLRKACRRLVGFVGLLLALGHAVAAAEYRPLPPAAPTGLGSDWLIYTPASNKLVLYLPGYHAPARAYYQWVNIRPGQPFRITFTARQQLTLFLDNQLVFRAPNTANYTLDLATLLPPGSKNTTHLLCVWHPEQSPNYASFANAAAPESKVGRTQGAGRWRPQPRLAGHEGENIFLCFLLLIGLLYGAIRTIYRPGFARIYELWSNAASEQNFLSRPTITWLNLLLVLIFSLSLGLLIVAIHTNVQSLVILRRLFAISESGLVLRVLTYAVLVAGFVLAKVVYLSLMGYIFNVSSLVLVQYREFVRSLLFMGLFLPIVMLLYLVLNQTWPEGVLLVSNGVVSLMLLATVFRVARTLHRRTSLLNLHLFSYLCTTEIIPLTVLLKLLVITS</sequence>
<protein>
    <submittedName>
        <fullName evidence="2">DUF4271 domain-containing protein</fullName>
    </submittedName>
</protein>
<gene>
    <name evidence="2" type="ORF">FDY95_06235</name>
</gene>
<keyword evidence="1" id="KW-1133">Transmembrane helix</keyword>
<dbReference type="AlphaFoldDB" id="A0A5R8WVN0"/>
<organism evidence="2 3">
    <name type="scientific">Hymenobacter jeollabukensis</name>
    <dbReference type="NCBI Taxonomy" id="2025313"/>
    <lineage>
        <taxon>Bacteria</taxon>
        <taxon>Pseudomonadati</taxon>
        <taxon>Bacteroidota</taxon>
        <taxon>Cytophagia</taxon>
        <taxon>Cytophagales</taxon>
        <taxon>Hymenobacteraceae</taxon>
        <taxon>Hymenobacter</taxon>
    </lineage>
</organism>
<evidence type="ECO:0000256" key="1">
    <source>
        <dbReference type="SAM" id="Phobius"/>
    </source>
</evidence>
<accession>A0A5R8WVN0</accession>
<dbReference type="OrthoDB" id="975088at2"/>
<name>A0A5R8WVN0_9BACT</name>
<keyword evidence="1" id="KW-0472">Membrane</keyword>